<evidence type="ECO:0000313" key="2">
    <source>
        <dbReference type="Proteomes" id="UP001642360"/>
    </source>
</evidence>
<gene>
    <name evidence="1" type="ORF">ILEXP_LOCUS27311</name>
</gene>
<dbReference type="Proteomes" id="UP001642360">
    <property type="component" value="Unassembled WGS sequence"/>
</dbReference>
<keyword evidence="2" id="KW-1185">Reference proteome</keyword>
<sequence length="195" mass="21672">MGNVASCAPSIISYGVVKVLSSDGTLEIYTRPVKAAELMLENPGRFICDSGHLKVGHRIPGLSADDDLERRQLYFLLPMEMLYSVLTNEEKITLTDKASKALKQGSLNLARIFPVLGDFCLFPPSEDKTVDSPARVPELAERYSRQRSWRPALETIIETPPPGTEATPSSCYCVVLRSYLEQNCKVDTVQKTNVY</sequence>
<dbReference type="AlphaFoldDB" id="A0ABC8SNA8"/>
<proteinExistence type="predicted"/>
<dbReference type="Pfam" id="PF14009">
    <property type="entry name" value="PADRE"/>
    <property type="match status" value="1"/>
</dbReference>
<name>A0ABC8SNA8_9AQUA</name>
<comment type="caution">
    <text evidence="1">The sequence shown here is derived from an EMBL/GenBank/DDBJ whole genome shotgun (WGS) entry which is preliminary data.</text>
</comment>
<accession>A0ABC8SNA8</accession>
<dbReference type="InterPro" id="IPR025322">
    <property type="entry name" value="PADRE_dom"/>
</dbReference>
<organism evidence="1 2">
    <name type="scientific">Ilex paraguariensis</name>
    <name type="common">yerba mate</name>
    <dbReference type="NCBI Taxonomy" id="185542"/>
    <lineage>
        <taxon>Eukaryota</taxon>
        <taxon>Viridiplantae</taxon>
        <taxon>Streptophyta</taxon>
        <taxon>Embryophyta</taxon>
        <taxon>Tracheophyta</taxon>
        <taxon>Spermatophyta</taxon>
        <taxon>Magnoliopsida</taxon>
        <taxon>eudicotyledons</taxon>
        <taxon>Gunneridae</taxon>
        <taxon>Pentapetalae</taxon>
        <taxon>asterids</taxon>
        <taxon>campanulids</taxon>
        <taxon>Aquifoliales</taxon>
        <taxon>Aquifoliaceae</taxon>
        <taxon>Ilex</taxon>
    </lineage>
</organism>
<reference evidence="1 2" key="1">
    <citation type="submission" date="2024-02" db="EMBL/GenBank/DDBJ databases">
        <authorList>
            <person name="Vignale AGUSTIN F."/>
            <person name="Sosa J E."/>
            <person name="Modenutti C."/>
        </authorList>
    </citation>
    <scope>NUCLEOTIDE SEQUENCE [LARGE SCALE GENOMIC DNA]</scope>
</reference>
<evidence type="ECO:0000313" key="1">
    <source>
        <dbReference type="EMBL" id="CAK9158644.1"/>
    </source>
</evidence>
<dbReference type="EMBL" id="CAUOFW020003225">
    <property type="protein sequence ID" value="CAK9158644.1"/>
    <property type="molecule type" value="Genomic_DNA"/>
</dbReference>
<dbReference type="PANTHER" id="PTHR33052">
    <property type="entry name" value="DUF4228 DOMAIN PROTEIN-RELATED"/>
    <property type="match status" value="1"/>
</dbReference>
<protein>
    <submittedName>
        <fullName evidence="1">Uncharacterized protein</fullName>
    </submittedName>
</protein>